<dbReference type="Gene3D" id="1.25.40.10">
    <property type="entry name" value="Tetratricopeptide repeat domain"/>
    <property type="match status" value="1"/>
</dbReference>
<dbReference type="InterPro" id="IPR011990">
    <property type="entry name" value="TPR-like_helical_dom_sf"/>
</dbReference>
<dbReference type="Pfam" id="PF12796">
    <property type="entry name" value="Ank_2"/>
    <property type="match status" value="1"/>
</dbReference>
<dbReference type="OrthoDB" id="539213at2759"/>
<feature type="region of interest" description="Disordered" evidence="5">
    <location>
        <begin position="197"/>
        <end position="233"/>
    </location>
</feature>
<dbReference type="SMART" id="SM00248">
    <property type="entry name" value="ANK"/>
    <property type="match status" value="4"/>
</dbReference>
<keyword evidence="1" id="KW-0677">Repeat</keyword>
<feature type="repeat" description="ANK" evidence="3">
    <location>
        <begin position="494"/>
        <end position="526"/>
    </location>
</feature>
<organism evidence="6 7">
    <name type="scientific">Parascedosporium putredinis</name>
    <dbReference type="NCBI Taxonomy" id="1442378"/>
    <lineage>
        <taxon>Eukaryota</taxon>
        <taxon>Fungi</taxon>
        <taxon>Dikarya</taxon>
        <taxon>Ascomycota</taxon>
        <taxon>Pezizomycotina</taxon>
        <taxon>Sordariomycetes</taxon>
        <taxon>Hypocreomycetidae</taxon>
        <taxon>Microascales</taxon>
        <taxon>Microascaceae</taxon>
        <taxon>Parascedosporium</taxon>
    </lineage>
</organism>
<dbReference type="InterPro" id="IPR002110">
    <property type="entry name" value="Ankyrin_rpt"/>
</dbReference>
<dbReference type="Proteomes" id="UP000838763">
    <property type="component" value="Unassembled WGS sequence"/>
</dbReference>
<dbReference type="PROSITE" id="PS50088">
    <property type="entry name" value="ANK_REPEAT"/>
    <property type="match status" value="2"/>
</dbReference>
<sequence length="674" mass="75677">MLDPWNVAGVVLAASEVAWHIGIFWRESRTAPAEAQRLYDTVELLKTSVTSVRDRFLLRDTLDDAEKKNYLSIVSLVEKCEKDLIRLQLILPKADDDEGTFARLRIQFQRKLNEDNVRDIVTGITLCNLALQSELQSLSIYKMERERAPRCDHTSIQMEWEKVVAEAERNLSHRGFVQGDIDWDNKIEHFLGSLKESAGTSDGRTTVPELPQVSGRRDSRQTSISVPAPPYQSDVDSGLGMLEDLDEAQQEHMPIPAVLRAAMLPVTLEKVAKYMREGDYRGAARFQQRAILYRREDAGDRPLDTIVVCKDEMQLANIYRKMATPQGRNAAETTLLNAVDRVKTEQIDPVTRKDFLLAELYHDLGRIYIESKKHEAARTYLTDAFDLLAKQSPPSSSLIRSVGIMLYQTCTIQDNHEVAELLNQYSSDNFDFSLKALAWCQDNGFDIEPEDFCFDKRDPARGVSSPRRHRAMRPPDPPLMLKCALDLEIADSNTHRTPLLIACSLQDTQSLQLLLAHGARVDVTDKQNMNGLHLCQRSTGGTKVARCLLNHPSRAIDVNAVDWSQQTALHFAAEMGNLPMVRLLLDCGAKADIQGLGGWTPLMAAVQATSKTQEEKLTTLKALIAKGADPTVRYSSGQTAVDMANDAQIRKHLKNWSKPFAKPSRKISLSWKSA</sequence>
<dbReference type="AlphaFoldDB" id="A0A9P1M7B4"/>
<evidence type="ECO:0008006" key="8">
    <source>
        <dbReference type="Google" id="ProtNLM"/>
    </source>
</evidence>
<evidence type="ECO:0000256" key="5">
    <source>
        <dbReference type="SAM" id="MobiDB-lite"/>
    </source>
</evidence>
<keyword evidence="2 3" id="KW-0040">ANK repeat</keyword>
<keyword evidence="4" id="KW-0802">TPR repeat</keyword>
<evidence type="ECO:0000256" key="2">
    <source>
        <dbReference type="ARBA" id="ARBA00023043"/>
    </source>
</evidence>
<dbReference type="PANTHER" id="PTHR24198">
    <property type="entry name" value="ANKYRIN REPEAT AND PROTEIN KINASE DOMAIN-CONTAINING PROTEIN"/>
    <property type="match status" value="1"/>
</dbReference>
<feature type="repeat" description="ANK" evidence="3">
    <location>
        <begin position="564"/>
        <end position="596"/>
    </location>
</feature>
<dbReference type="PROSITE" id="PS50005">
    <property type="entry name" value="TPR"/>
    <property type="match status" value="1"/>
</dbReference>
<dbReference type="InterPro" id="IPR036770">
    <property type="entry name" value="Ankyrin_rpt-contain_sf"/>
</dbReference>
<dbReference type="Pfam" id="PF00023">
    <property type="entry name" value="Ank"/>
    <property type="match status" value="1"/>
</dbReference>
<dbReference type="PROSITE" id="PS50297">
    <property type="entry name" value="ANK_REP_REGION"/>
    <property type="match status" value="2"/>
</dbReference>
<evidence type="ECO:0000313" key="7">
    <source>
        <dbReference type="Proteomes" id="UP000838763"/>
    </source>
</evidence>
<keyword evidence="7" id="KW-1185">Reference proteome</keyword>
<evidence type="ECO:0000313" key="6">
    <source>
        <dbReference type="EMBL" id="CAI4210953.1"/>
    </source>
</evidence>
<protein>
    <recommendedName>
        <fullName evidence="8">Ankyrin repeat protein</fullName>
    </recommendedName>
</protein>
<dbReference type="PANTHER" id="PTHR24198:SF165">
    <property type="entry name" value="ANKYRIN REPEAT-CONTAINING PROTEIN-RELATED"/>
    <property type="match status" value="1"/>
</dbReference>
<name>A0A9P1M7B4_9PEZI</name>
<accession>A0A9P1M7B4</accession>
<dbReference type="InterPro" id="IPR019734">
    <property type="entry name" value="TPR_rpt"/>
</dbReference>
<dbReference type="Gene3D" id="1.25.40.20">
    <property type="entry name" value="Ankyrin repeat-containing domain"/>
    <property type="match status" value="2"/>
</dbReference>
<feature type="repeat" description="TPR" evidence="4">
    <location>
        <begin position="358"/>
        <end position="391"/>
    </location>
</feature>
<gene>
    <name evidence="6" type="ORF">PPNO1_LOCUS749</name>
</gene>
<evidence type="ECO:0000256" key="1">
    <source>
        <dbReference type="ARBA" id="ARBA00022737"/>
    </source>
</evidence>
<reference evidence="6" key="1">
    <citation type="submission" date="2022-11" db="EMBL/GenBank/DDBJ databases">
        <authorList>
            <person name="Scott C."/>
            <person name="Bruce N."/>
        </authorList>
    </citation>
    <scope>NUCLEOTIDE SEQUENCE</scope>
</reference>
<evidence type="ECO:0000256" key="4">
    <source>
        <dbReference type="PROSITE-ProRule" id="PRU00339"/>
    </source>
</evidence>
<dbReference type="EMBL" id="CALLCH030000001">
    <property type="protein sequence ID" value="CAI4210953.1"/>
    <property type="molecule type" value="Genomic_DNA"/>
</dbReference>
<dbReference type="SUPFAM" id="SSF48403">
    <property type="entry name" value="Ankyrin repeat"/>
    <property type="match status" value="1"/>
</dbReference>
<proteinExistence type="predicted"/>
<evidence type="ECO:0000256" key="3">
    <source>
        <dbReference type="PROSITE-ProRule" id="PRU00023"/>
    </source>
</evidence>
<comment type="caution">
    <text evidence="6">The sequence shown here is derived from an EMBL/GenBank/DDBJ whole genome shotgun (WGS) entry which is preliminary data.</text>
</comment>